<gene>
    <name evidence="1" type="ORF">AVDCRST_MAG61-1522</name>
</gene>
<name>A0A6J4KKH3_9ACTN</name>
<dbReference type="InterPro" id="IPR011335">
    <property type="entry name" value="Restrct_endonuc-II-like"/>
</dbReference>
<dbReference type="SUPFAM" id="SSF52980">
    <property type="entry name" value="Restriction endonuclease-like"/>
    <property type="match status" value="1"/>
</dbReference>
<proteinExistence type="predicted"/>
<reference evidence="1" key="1">
    <citation type="submission" date="2020-02" db="EMBL/GenBank/DDBJ databases">
        <authorList>
            <person name="Meier V. D."/>
        </authorList>
    </citation>
    <scope>NUCLEOTIDE SEQUENCE</scope>
    <source>
        <strain evidence="1">AVDCRST_MAG61</strain>
    </source>
</reference>
<accession>A0A6J4KKH3</accession>
<protein>
    <recommendedName>
        <fullName evidence="2">Transcriptional regulator, AbiEi antitoxin, Type IV TA system</fullName>
    </recommendedName>
</protein>
<organism evidence="1">
    <name type="scientific">uncultured Friedmanniella sp</name>
    <dbReference type="NCBI Taxonomy" id="335381"/>
    <lineage>
        <taxon>Bacteria</taxon>
        <taxon>Bacillati</taxon>
        <taxon>Actinomycetota</taxon>
        <taxon>Actinomycetes</taxon>
        <taxon>Propionibacteriales</taxon>
        <taxon>Nocardioidaceae</taxon>
        <taxon>Friedmanniella</taxon>
        <taxon>environmental samples</taxon>
    </lineage>
</organism>
<dbReference type="EMBL" id="CADCTT010000213">
    <property type="protein sequence ID" value="CAA9308191.1"/>
    <property type="molecule type" value="Genomic_DNA"/>
</dbReference>
<evidence type="ECO:0008006" key="2">
    <source>
        <dbReference type="Google" id="ProtNLM"/>
    </source>
</evidence>
<evidence type="ECO:0000313" key="1">
    <source>
        <dbReference type="EMBL" id="CAA9308191.1"/>
    </source>
</evidence>
<sequence>MPRATADLLNEGYSHNELARSARHGELVRLRRGCYLHPDEVSEDAALRHRQLVLATLPLVGSGTLSHLSAAVVHDLPVWGDPLRLVHLTRTSGTGRREGYLHLHVAPLRPDEVVRVDGLPVTDPARTVVDLARSLPLPQAVAAGDAALREGLAPAALAAALDDARGRPGVSAARRAVGWLDARSESAGESASRVVLHEVGLAPSTLQYEVLDPRGRLVGRSDFAWPEHRTLGEFDGRVKYGRLLRPGQTAEEALWAEKRREDALRDLGWQVVRWTWADLRRPDLLAERLHRAFRRSAG</sequence>
<dbReference type="AlphaFoldDB" id="A0A6J4KKH3"/>